<gene>
    <name evidence="9" type="ORF">ACFQ3W_15660</name>
</gene>
<dbReference type="Pfam" id="PF02518">
    <property type="entry name" value="HATPase_c"/>
    <property type="match status" value="1"/>
</dbReference>
<evidence type="ECO:0000256" key="1">
    <source>
        <dbReference type="ARBA" id="ARBA00004651"/>
    </source>
</evidence>
<dbReference type="RefSeq" id="WP_379320175.1">
    <property type="nucleotide sequence ID" value="NZ_JBHTLM010000011.1"/>
</dbReference>
<keyword evidence="3" id="KW-0597">Phosphoprotein</keyword>
<keyword evidence="7" id="KW-1133">Transmembrane helix</keyword>
<dbReference type="InterPro" id="IPR003660">
    <property type="entry name" value="HAMP_dom"/>
</dbReference>
<evidence type="ECO:0000313" key="9">
    <source>
        <dbReference type="EMBL" id="MFD1177728.1"/>
    </source>
</evidence>
<evidence type="ECO:0000259" key="8">
    <source>
        <dbReference type="PROSITE" id="PS50885"/>
    </source>
</evidence>
<proteinExistence type="predicted"/>
<name>A0ABW3RZH3_9BACL</name>
<dbReference type="SUPFAM" id="SSF158472">
    <property type="entry name" value="HAMP domain-like"/>
    <property type="match status" value="1"/>
</dbReference>
<keyword evidence="10" id="KW-1185">Reference proteome</keyword>
<evidence type="ECO:0000256" key="6">
    <source>
        <dbReference type="ARBA" id="ARBA00023136"/>
    </source>
</evidence>
<evidence type="ECO:0000256" key="5">
    <source>
        <dbReference type="ARBA" id="ARBA00022777"/>
    </source>
</evidence>
<dbReference type="PANTHER" id="PTHR42713">
    <property type="entry name" value="HISTIDINE KINASE-RELATED"/>
    <property type="match status" value="1"/>
</dbReference>
<feature type="domain" description="HAMP" evidence="8">
    <location>
        <begin position="274"/>
        <end position="326"/>
    </location>
</feature>
<evidence type="ECO:0000256" key="4">
    <source>
        <dbReference type="ARBA" id="ARBA00022679"/>
    </source>
</evidence>
<dbReference type="Gene3D" id="3.30.565.10">
    <property type="entry name" value="Histidine kinase-like ATPase, C-terminal domain"/>
    <property type="match status" value="1"/>
</dbReference>
<dbReference type="SMART" id="SM00387">
    <property type="entry name" value="HATPase_c"/>
    <property type="match status" value="1"/>
</dbReference>
<feature type="transmembrane region" description="Helical" evidence="7">
    <location>
        <begin position="9"/>
        <end position="29"/>
    </location>
</feature>
<comment type="subcellular location">
    <subcellularLocation>
        <location evidence="1">Cell membrane</location>
        <topology evidence="1">Multi-pass membrane protein</topology>
    </subcellularLocation>
</comment>
<evidence type="ECO:0000313" key="10">
    <source>
        <dbReference type="Proteomes" id="UP001597262"/>
    </source>
</evidence>
<dbReference type="InterPro" id="IPR003594">
    <property type="entry name" value="HATPase_dom"/>
</dbReference>
<dbReference type="Gene3D" id="3.30.450.20">
    <property type="entry name" value="PAS domain"/>
    <property type="match status" value="1"/>
</dbReference>
<keyword evidence="2" id="KW-1003">Cell membrane</keyword>
<dbReference type="PROSITE" id="PS50885">
    <property type="entry name" value="HAMP"/>
    <property type="match status" value="1"/>
</dbReference>
<protein>
    <submittedName>
        <fullName evidence="9">Sensor histidine kinase</fullName>
        <ecNumber evidence="9">2.7.13.3</ecNumber>
    </submittedName>
</protein>
<dbReference type="InterPro" id="IPR010559">
    <property type="entry name" value="Sig_transdc_His_kin_internal"/>
</dbReference>
<dbReference type="Gene3D" id="6.10.340.10">
    <property type="match status" value="1"/>
</dbReference>
<dbReference type="InterPro" id="IPR036890">
    <property type="entry name" value="HATPase_C_sf"/>
</dbReference>
<accession>A0ABW3RZH3</accession>
<keyword evidence="6 7" id="KW-0472">Membrane</keyword>
<dbReference type="CDD" id="cd06225">
    <property type="entry name" value="HAMP"/>
    <property type="match status" value="1"/>
</dbReference>
<dbReference type="InterPro" id="IPR051552">
    <property type="entry name" value="HptR"/>
</dbReference>
<organism evidence="9 10">
    <name type="scientific">Paenibacillus puldeungensis</name>
    <dbReference type="NCBI Taxonomy" id="696536"/>
    <lineage>
        <taxon>Bacteria</taxon>
        <taxon>Bacillati</taxon>
        <taxon>Bacillota</taxon>
        <taxon>Bacilli</taxon>
        <taxon>Bacillales</taxon>
        <taxon>Paenibacillaceae</taxon>
        <taxon>Paenibacillus</taxon>
    </lineage>
</organism>
<evidence type="ECO:0000256" key="2">
    <source>
        <dbReference type="ARBA" id="ARBA00022475"/>
    </source>
</evidence>
<evidence type="ECO:0000256" key="7">
    <source>
        <dbReference type="SAM" id="Phobius"/>
    </source>
</evidence>
<comment type="caution">
    <text evidence="9">The sequence shown here is derived from an EMBL/GenBank/DDBJ whole genome shotgun (WGS) entry which is preliminary data.</text>
</comment>
<dbReference type="GO" id="GO:0004673">
    <property type="term" value="F:protein histidine kinase activity"/>
    <property type="evidence" value="ECO:0007669"/>
    <property type="project" value="UniProtKB-EC"/>
</dbReference>
<keyword evidence="4 9" id="KW-0808">Transferase</keyword>
<keyword evidence="5 9" id="KW-0418">Kinase</keyword>
<dbReference type="SUPFAM" id="SSF55874">
    <property type="entry name" value="ATPase domain of HSP90 chaperone/DNA topoisomerase II/histidine kinase"/>
    <property type="match status" value="1"/>
</dbReference>
<dbReference type="Pfam" id="PF00672">
    <property type="entry name" value="HAMP"/>
    <property type="match status" value="1"/>
</dbReference>
<dbReference type="Proteomes" id="UP001597262">
    <property type="component" value="Unassembled WGS sequence"/>
</dbReference>
<evidence type="ECO:0000256" key="3">
    <source>
        <dbReference type="ARBA" id="ARBA00022553"/>
    </source>
</evidence>
<dbReference type="PANTHER" id="PTHR42713:SF2">
    <property type="entry name" value="TWO-COMPONENT SENSOR KINASE YESM"/>
    <property type="match status" value="1"/>
</dbReference>
<dbReference type="EC" id="2.7.13.3" evidence="9"/>
<dbReference type="SMART" id="SM00304">
    <property type="entry name" value="HAMP"/>
    <property type="match status" value="1"/>
</dbReference>
<reference evidence="10" key="1">
    <citation type="journal article" date="2019" name="Int. J. Syst. Evol. Microbiol.">
        <title>The Global Catalogue of Microorganisms (GCM) 10K type strain sequencing project: providing services to taxonomists for standard genome sequencing and annotation.</title>
        <authorList>
            <consortium name="The Broad Institute Genomics Platform"/>
            <consortium name="The Broad Institute Genome Sequencing Center for Infectious Disease"/>
            <person name="Wu L."/>
            <person name="Ma J."/>
        </authorList>
    </citation>
    <scope>NUCLEOTIDE SEQUENCE [LARGE SCALE GENOMIC DNA]</scope>
    <source>
        <strain evidence="10">CCUG 59189</strain>
    </source>
</reference>
<dbReference type="Pfam" id="PF06580">
    <property type="entry name" value="His_kinase"/>
    <property type="match status" value="1"/>
</dbReference>
<dbReference type="EMBL" id="JBHTLM010000011">
    <property type="protein sequence ID" value="MFD1177728.1"/>
    <property type="molecule type" value="Genomic_DNA"/>
</dbReference>
<feature type="transmembrane region" description="Helical" evidence="7">
    <location>
        <begin position="254"/>
        <end position="277"/>
    </location>
</feature>
<keyword evidence="7" id="KW-0812">Transmembrane</keyword>
<sequence>MHSIQRKTILYAGGCFMLLFVALLVAIYMEMNHTVVPLNRSLTQQVVNARSDQINDWFNQRIDEIDMLASLASDHQWTRKELLQETRKLEAKKKEEYESIRVVDSKANSWSLNDRPFSILNRHYYRNMIDSKARYVVSNPIISKANGAEIVVILYRVNPAVNQEVVYIAAAVSTDKVKEIAQDIALYDQSGQLIVNHSVLANGSTSQIHKIKDDSNEEVSLFKAPIQSVQGWKLVLKVPNSQLSLAVMKTQRTALLVGVLIGGVFIVLLTLLASSIIRPIQSLRLVMKKVQEGDQAIRADESRKDEIGDLGRSLNEMLVQLYRSEQEKKEIELKLVYEQIKPHFLYNTLDTIQWMAQDYGADNVVEMVEALSTYFRLGLGSGSLYIPLEQEFYHIESYLHIQCVRYEDILDYELRYDEKLLRHKVIRFMLQPLVENAIYHGIKPLGDRKYTISILAYEEAPYIIIQVENNGAMIPTDRLEQINHALQEDKYNSSATGFGLYSVNHRIRLAFGDEYGLTVCSGGGVTKMIVKIPLNWEWNEDVEDHNRR</sequence>